<dbReference type="EMBL" id="QMAU01000012">
    <property type="protein sequence ID" value="RXI58665.1"/>
    <property type="molecule type" value="Genomic_DNA"/>
</dbReference>
<comment type="caution">
    <text evidence="1">The sequence shown here is derived from an EMBL/GenBank/DDBJ whole genome shotgun (WGS) entry which is preliminary data.</text>
</comment>
<dbReference type="Proteomes" id="UP000290273">
    <property type="component" value="Unassembled WGS sequence"/>
</dbReference>
<accession>A0ABY0EVP9</accession>
<evidence type="ECO:0000313" key="2">
    <source>
        <dbReference type="Proteomes" id="UP000290273"/>
    </source>
</evidence>
<dbReference type="SUPFAM" id="SSF82171">
    <property type="entry name" value="DPP6 N-terminal domain-like"/>
    <property type="match status" value="1"/>
</dbReference>
<reference evidence="1 2" key="1">
    <citation type="submission" date="2018-06" db="EMBL/GenBank/DDBJ databases">
        <title>Genome conservation of Clostridium tetani.</title>
        <authorList>
            <person name="Bruggemann H."/>
            <person name="Popoff M.R."/>
        </authorList>
    </citation>
    <scope>NUCLEOTIDE SEQUENCE [LARGE SCALE GENOMIC DNA]</scope>
    <source>
        <strain evidence="1 2">63.05</strain>
    </source>
</reference>
<gene>
    <name evidence="1" type="ORF">DP131_01905</name>
</gene>
<dbReference type="InterPro" id="IPR011042">
    <property type="entry name" value="6-blade_b-propeller_TolB-like"/>
</dbReference>
<sequence>MHTKRKALILKISIPALILGTCIGTEYFFNTKAAEASEKPVVIAEELANTANNKPLQIINKQEYKNIPGLLQVLDFSEDDEVILSIGMTKEELKKKYKDFKLDKLRDKEKKDFYNDQYGNVYKVNLNTMEKIALKDGGGYIASRSIKAGISPQGKNMDYLLNGSSKIYNIKTGEIKSYGQNHKDNWIGGIWSKDGNFIINYVEGGLEVYNVNENKVEMIQIDRDNFYISTIPGFFSEDGKDVYFIGEEKGNKGDERRQGIYKVNVNTKKIDSVMLLPYVDRTKRNFKESCIPSAVYEILNGGKSILLEAYINGESGTYMYDVENKKFNRVISHINSKEGDFASPFWISPDKTKVVYVNRAKENDKECWNLYVARINENNFTNRICIAKDIELGDSVPNWAHWSNDGKKVIFYKADTKVEDRVAYSDKNIINVITIK</sequence>
<organism evidence="1 2">
    <name type="scientific">Clostridium tetani</name>
    <dbReference type="NCBI Taxonomy" id="1513"/>
    <lineage>
        <taxon>Bacteria</taxon>
        <taxon>Bacillati</taxon>
        <taxon>Bacillota</taxon>
        <taxon>Clostridia</taxon>
        <taxon>Eubacteriales</taxon>
        <taxon>Clostridiaceae</taxon>
        <taxon>Clostridium</taxon>
    </lineage>
</organism>
<name>A0ABY0EVP9_CLOTA</name>
<protein>
    <submittedName>
        <fullName evidence="1">Uncharacterized protein</fullName>
    </submittedName>
</protein>
<dbReference type="Gene3D" id="2.120.10.30">
    <property type="entry name" value="TolB, C-terminal domain"/>
    <property type="match status" value="1"/>
</dbReference>
<dbReference type="RefSeq" id="WP_039260579.1">
    <property type="nucleotide sequence ID" value="NZ_CASHSW010000014.1"/>
</dbReference>
<evidence type="ECO:0000313" key="1">
    <source>
        <dbReference type="EMBL" id="RXI58665.1"/>
    </source>
</evidence>
<proteinExistence type="predicted"/>